<evidence type="ECO:0000259" key="10">
    <source>
        <dbReference type="Pfam" id="PF02096"/>
    </source>
</evidence>
<keyword evidence="3" id="KW-1003">Cell membrane</keyword>
<evidence type="ECO:0000256" key="1">
    <source>
        <dbReference type="ARBA" id="ARBA00004651"/>
    </source>
</evidence>
<dbReference type="PANTHER" id="PTHR12428">
    <property type="entry name" value="OXA1"/>
    <property type="match status" value="1"/>
</dbReference>
<dbReference type="GO" id="GO:0032977">
    <property type="term" value="F:membrane insertase activity"/>
    <property type="evidence" value="ECO:0007669"/>
    <property type="project" value="InterPro"/>
</dbReference>
<proteinExistence type="predicted"/>
<keyword evidence="7 9" id="KW-0472">Membrane</keyword>
<comment type="subcellular location">
    <subcellularLocation>
        <location evidence="1">Cell membrane</location>
        <topology evidence="1">Multi-pass membrane protein</topology>
    </subcellularLocation>
</comment>
<sequence length="319" mass="36290">MQHDFFLTTWFLEAMKWVYGKVDSVFLTILICTLVLKMITLFSDIKTRKSSADMAAVQPEIQKLQKKYPNDPQKLQQAQSKLMKERGVSMWGSCLPMLITMPLFFCFLAAFRFWGYEETIRLLVDDNPVQLLESFKFLWIHNIWQPDSGLAPVIMKAKDFLSIAKLDQLLYLQNNPQVWQKLVDMGIAAANGLNENGVMTYVFLNTDAAQAAYTAAVQPLANIYTGLSNGWFIMPILAGASNFLSSWLMQRGQPQNPQMGGTNKMMMWMFPIMSVWICLTYNASFAVYWTISSICMIITNLVLNKKYPKGASAAEGEKK</sequence>
<keyword evidence="6 9" id="KW-1133">Transmembrane helix</keyword>
<dbReference type="InterPro" id="IPR047196">
    <property type="entry name" value="YidC_ALB_C"/>
</dbReference>
<dbReference type="EMBL" id="VSSQ01036241">
    <property type="protein sequence ID" value="MPM88661.1"/>
    <property type="molecule type" value="Genomic_DNA"/>
</dbReference>
<keyword evidence="8" id="KW-0143">Chaperone</keyword>
<accession>A0A645DHD4</accession>
<evidence type="ECO:0000256" key="6">
    <source>
        <dbReference type="ARBA" id="ARBA00022989"/>
    </source>
</evidence>
<dbReference type="InterPro" id="IPR001708">
    <property type="entry name" value="YidC/ALB3/OXA1/COX18"/>
</dbReference>
<evidence type="ECO:0000256" key="8">
    <source>
        <dbReference type="ARBA" id="ARBA00023186"/>
    </source>
</evidence>
<evidence type="ECO:0000256" key="3">
    <source>
        <dbReference type="ARBA" id="ARBA00022475"/>
    </source>
</evidence>
<feature type="transmembrane region" description="Helical" evidence="9">
    <location>
        <begin position="25"/>
        <end position="45"/>
    </location>
</feature>
<evidence type="ECO:0000256" key="5">
    <source>
        <dbReference type="ARBA" id="ARBA00022927"/>
    </source>
</evidence>
<evidence type="ECO:0000256" key="7">
    <source>
        <dbReference type="ARBA" id="ARBA00023136"/>
    </source>
</evidence>
<organism evidence="11">
    <name type="scientific">bioreactor metagenome</name>
    <dbReference type="NCBI Taxonomy" id="1076179"/>
    <lineage>
        <taxon>unclassified sequences</taxon>
        <taxon>metagenomes</taxon>
        <taxon>ecological metagenomes</taxon>
    </lineage>
</organism>
<dbReference type="AlphaFoldDB" id="A0A645DHD4"/>
<feature type="transmembrane region" description="Helical" evidence="9">
    <location>
        <begin position="230"/>
        <end position="249"/>
    </location>
</feature>
<dbReference type="CDD" id="cd20070">
    <property type="entry name" value="5TM_YidC_Alb3"/>
    <property type="match status" value="1"/>
</dbReference>
<name>A0A645DHD4_9ZZZZ</name>
<keyword evidence="5" id="KW-0653">Protein transport</keyword>
<dbReference type="GO" id="GO:0005886">
    <property type="term" value="C:plasma membrane"/>
    <property type="evidence" value="ECO:0007669"/>
    <property type="project" value="UniProtKB-SubCell"/>
</dbReference>
<feature type="domain" description="Membrane insertase YidC/Oxa/ALB C-terminal" evidence="10">
    <location>
        <begin position="27"/>
        <end position="305"/>
    </location>
</feature>
<dbReference type="InterPro" id="IPR028055">
    <property type="entry name" value="YidC/Oxa/ALB_C"/>
</dbReference>
<evidence type="ECO:0000256" key="2">
    <source>
        <dbReference type="ARBA" id="ARBA00022448"/>
    </source>
</evidence>
<evidence type="ECO:0000313" key="11">
    <source>
        <dbReference type="EMBL" id="MPM88661.1"/>
    </source>
</evidence>
<keyword evidence="4 9" id="KW-0812">Transmembrane</keyword>
<dbReference type="GO" id="GO:0015031">
    <property type="term" value="P:protein transport"/>
    <property type="evidence" value="ECO:0007669"/>
    <property type="project" value="UniProtKB-KW"/>
</dbReference>
<reference evidence="11" key="1">
    <citation type="submission" date="2019-08" db="EMBL/GenBank/DDBJ databases">
        <authorList>
            <person name="Kucharzyk K."/>
            <person name="Murdoch R.W."/>
            <person name="Higgins S."/>
            <person name="Loffler F."/>
        </authorList>
    </citation>
    <scope>NUCLEOTIDE SEQUENCE</scope>
</reference>
<dbReference type="PANTHER" id="PTHR12428:SF65">
    <property type="entry name" value="CYTOCHROME C OXIDASE ASSEMBLY PROTEIN COX18, MITOCHONDRIAL"/>
    <property type="match status" value="1"/>
</dbReference>
<feature type="transmembrane region" description="Helical" evidence="9">
    <location>
        <begin position="90"/>
        <end position="114"/>
    </location>
</feature>
<dbReference type="Pfam" id="PF02096">
    <property type="entry name" value="60KD_IMP"/>
    <property type="match status" value="1"/>
</dbReference>
<keyword evidence="2" id="KW-0813">Transport</keyword>
<gene>
    <name evidence="11" type="primary">yidC_34</name>
    <name evidence="11" type="ORF">SDC9_135765</name>
</gene>
<dbReference type="GO" id="GO:0051205">
    <property type="term" value="P:protein insertion into membrane"/>
    <property type="evidence" value="ECO:0007669"/>
    <property type="project" value="TreeGrafter"/>
</dbReference>
<comment type="caution">
    <text evidence="11">The sequence shown here is derived from an EMBL/GenBank/DDBJ whole genome shotgun (WGS) entry which is preliminary data.</text>
</comment>
<dbReference type="NCBIfam" id="TIGR03592">
    <property type="entry name" value="yidC_oxa1_cterm"/>
    <property type="match status" value="1"/>
</dbReference>
<evidence type="ECO:0000256" key="9">
    <source>
        <dbReference type="SAM" id="Phobius"/>
    </source>
</evidence>
<evidence type="ECO:0000256" key="4">
    <source>
        <dbReference type="ARBA" id="ARBA00022692"/>
    </source>
</evidence>
<protein>
    <submittedName>
        <fullName evidence="11">Membrane protein insertase YidC</fullName>
    </submittedName>
</protein>